<reference evidence="2" key="1">
    <citation type="submission" date="2020-09" db="EMBL/GenBank/DDBJ databases">
        <title>Genome-Enabled Discovery of Anthraquinone Biosynthesis in Senna tora.</title>
        <authorList>
            <person name="Kang S.-H."/>
            <person name="Pandey R.P."/>
            <person name="Lee C.-M."/>
            <person name="Sim J.-S."/>
            <person name="Jeong J.-T."/>
            <person name="Choi B.-S."/>
            <person name="Jung M."/>
            <person name="Ginzburg D."/>
            <person name="Zhao K."/>
            <person name="Won S.Y."/>
            <person name="Oh T.-J."/>
            <person name="Yu Y."/>
            <person name="Kim N.-H."/>
            <person name="Lee O.R."/>
            <person name="Lee T.-H."/>
            <person name="Bashyal P."/>
            <person name="Kim T.-S."/>
            <person name="Lee W.-H."/>
            <person name="Kawkins C."/>
            <person name="Kim C.-K."/>
            <person name="Kim J.S."/>
            <person name="Ahn B.O."/>
            <person name="Rhee S.Y."/>
            <person name="Sohng J.K."/>
        </authorList>
    </citation>
    <scope>NUCLEOTIDE SEQUENCE</scope>
    <source>
        <tissue evidence="2">Leaf</tissue>
    </source>
</reference>
<keyword evidence="1" id="KW-0732">Signal</keyword>
<proteinExistence type="predicted"/>
<name>A0A834TZU6_9FABA</name>
<comment type="caution">
    <text evidence="2">The sequence shown here is derived from an EMBL/GenBank/DDBJ whole genome shotgun (WGS) entry which is preliminary data.</text>
</comment>
<dbReference type="AlphaFoldDB" id="A0A834TZU6"/>
<feature type="signal peptide" evidence="1">
    <location>
        <begin position="1"/>
        <end position="26"/>
    </location>
</feature>
<organism evidence="2 3">
    <name type="scientific">Senna tora</name>
    <dbReference type="NCBI Taxonomy" id="362788"/>
    <lineage>
        <taxon>Eukaryota</taxon>
        <taxon>Viridiplantae</taxon>
        <taxon>Streptophyta</taxon>
        <taxon>Embryophyta</taxon>
        <taxon>Tracheophyta</taxon>
        <taxon>Spermatophyta</taxon>
        <taxon>Magnoliopsida</taxon>
        <taxon>eudicotyledons</taxon>
        <taxon>Gunneridae</taxon>
        <taxon>Pentapetalae</taxon>
        <taxon>rosids</taxon>
        <taxon>fabids</taxon>
        <taxon>Fabales</taxon>
        <taxon>Fabaceae</taxon>
        <taxon>Caesalpinioideae</taxon>
        <taxon>Cassia clade</taxon>
        <taxon>Senna</taxon>
    </lineage>
</organism>
<keyword evidence="3" id="KW-1185">Reference proteome</keyword>
<feature type="chain" id="PRO_5032652760" evidence="1">
    <location>
        <begin position="27"/>
        <end position="97"/>
    </location>
</feature>
<evidence type="ECO:0000256" key="1">
    <source>
        <dbReference type="SAM" id="SignalP"/>
    </source>
</evidence>
<sequence>MMKKNVLGVVGIMMLVLTCELGSVHCRLLRSEVSSTKVADGFQDYLGNEPLNPPPFPPHIMPSFTAASSNTYTTRTSLLRTLASSLASGPSTRGRGH</sequence>
<dbReference type="EMBL" id="JAAIUW010000005">
    <property type="protein sequence ID" value="KAF7830577.1"/>
    <property type="molecule type" value="Genomic_DNA"/>
</dbReference>
<evidence type="ECO:0000313" key="3">
    <source>
        <dbReference type="Proteomes" id="UP000634136"/>
    </source>
</evidence>
<protein>
    <submittedName>
        <fullName evidence="2">Uncharacterized protein</fullName>
    </submittedName>
</protein>
<gene>
    <name evidence="2" type="ORF">G2W53_012910</name>
</gene>
<evidence type="ECO:0000313" key="2">
    <source>
        <dbReference type="EMBL" id="KAF7830577.1"/>
    </source>
</evidence>
<accession>A0A834TZU6</accession>
<dbReference type="Proteomes" id="UP000634136">
    <property type="component" value="Unassembled WGS sequence"/>
</dbReference>